<evidence type="ECO:0000313" key="1">
    <source>
        <dbReference type="EMBL" id="EMP40128.1"/>
    </source>
</evidence>
<gene>
    <name evidence="1" type="ORF">UY3_02631</name>
</gene>
<name>M7C6I5_CHEMY</name>
<sequence>MGKDNFQDQMKRELAYREEMVQQLQIAGAKLLISGKIVGQIQRSATRSAKGIDFGAASGKCSNLFAPSAEKKRIIASNEKLDFKTLDSSPSPKPDKV</sequence>
<dbReference type="AlphaFoldDB" id="M7C6I5"/>
<proteinExistence type="predicted"/>
<evidence type="ECO:0000313" key="2">
    <source>
        <dbReference type="Proteomes" id="UP000031443"/>
    </source>
</evidence>
<keyword evidence="2" id="KW-1185">Reference proteome</keyword>
<organism evidence="1 2">
    <name type="scientific">Chelonia mydas</name>
    <name type="common">Green sea-turtle</name>
    <name type="synonym">Chelonia agassizi</name>
    <dbReference type="NCBI Taxonomy" id="8469"/>
    <lineage>
        <taxon>Eukaryota</taxon>
        <taxon>Metazoa</taxon>
        <taxon>Chordata</taxon>
        <taxon>Craniata</taxon>
        <taxon>Vertebrata</taxon>
        <taxon>Euteleostomi</taxon>
        <taxon>Archelosauria</taxon>
        <taxon>Testudinata</taxon>
        <taxon>Testudines</taxon>
        <taxon>Cryptodira</taxon>
        <taxon>Durocryptodira</taxon>
        <taxon>Americhelydia</taxon>
        <taxon>Chelonioidea</taxon>
        <taxon>Cheloniidae</taxon>
        <taxon>Chelonia</taxon>
    </lineage>
</organism>
<dbReference type="Proteomes" id="UP000031443">
    <property type="component" value="Unassembled WGS sequence"/>
</dbReference>
<accession>M7C6I5</accession>
<reference evidence="2" key="1">
    <citation type="journal article" date="2013" name="Nat. Genet.">
        <title>The draft genomes of soft-shell turtle and green sea turtle yield insights into the development and evolution of the turtle-specific body plan.</title>
        <authorList>
            <person name="Wang Z."/>
            <person name="Pascual-Anaya J."/>
            <person name="Zadissa A."/>
            <person name="Li W."/>
            <person name="Niimura Y."/>
            <person name="Huang Z."/>
            <person name="Li C."/>
            <person name="White S."/>
            <person name="Xiong Z."/>
            <person name="Fang D."/>
            <person name="Wang B."/>
            <person name="Ming Y."/>
            <person name="Chen Y."/>
            <person name="Zheng Y."/>
            <person name="Kuraku S."/>
            <person name="Pignatelli M."/>
            <person name="Herrero J."/>
            <person name="Beal K."/>
            <person name="Nozawa M."/>
            <person name="Li Q."/>
            <person name="Wang J."/>
            <person name="Zhang H."/>
            <person name="Yu L."/>
            <person name="Shigenobu S."/>
            <person name="Wang J."/>
            <person name="Liu J."/>
            <person name="Flicek P."/>
            <person name="Searle S."/>
            <person name="Wang J."/>
            <person name="Kuratani S."/>
            <person name="Yin Y."/>
            <person name="Aken B."/>
            <person name="Zhang G."/>
            <person name="Irie N."/>
        </authorList>
    </citation>
    <scope>NUCLEOTIDE SEQUENCE [LARGE SCALE GENOMIC DNA]</scope>
</reference>
<dbReference type="EMBL" id="KB514475">
    <property type="protein sequence ID" value="EMP40128.1"/>
    <property type="molecule type" value="Genomic_DNA"/>
</dbReference>
<dbReference type="eggNOG" id="ENOG502QQC2">
    <property type="taxonomic scope" value="Eukaryota"/>
</dbReference>
<protein>
    <submittedName>
        <fullName evidence="1">SKI family transcriptional corepressor 1</fullName>
    </submittedName>
</protein>